<dbReference type="Pfam" id="PF00587">
    <property type="entry name" value="tRNA-synt_2b"/>
    <property type="match status" value="1"/>
</dbReference>
<keyword evidence="3 14" id="KW-0963">Cytoplasm</keyword>
<evidence type="ECO:0000259" key="16">
    <source>
        <dbReference type="PROSITE" id="PS51880"/>
    </source>
</evidence>
<evidence type="ECO:0000313" key="17">
    <source>
        <dbReference type="EMBL" id="CDM58057.1"/>
    </source>
</evidence>
<dbReference type="FunFam" id="3.30.980.10:FF:000005">
    <property type="entry name" value="Threonyl-tRNA synthetase, mitochondrial"/>
    <property type="match status" value="1"/>
</dbReference>
<dbReference type="PANTHER" id="PTHR11451:SF44">
    <property type="entry name" value="THREONINE--TRNA LIGASE, CHLOROPLASTIC_MITOCHONDRIAL 2"/>
    <property type="match status" value="1"/>
</dbReference>
<dbReference type="Gene3D" id="3.30.54.20">
    <property type="match status" value="1"/>
</dbReference>
<dbReference type="CDD" id="cd01667">
    <property type="entry name" value="TGS_ThrRS"/>
    <property type="match status" value="1"/>
</dbReference>
<evidence type="ECO:0000256" key="8">
    <source>
        <dbReference type="ARBA" id="ARBA00022833"/>
    </source>
</evidence>
<dbReference type="FunFam" id="3.40.50.800:FF:000001">
    <property type="entry name" value="Threonine--tRNA ligase"/>
    <property type="match status" value="1"/>
</dbReference>
<evidence type="ECO:0000256" key="13">
    <source>
        <dbReference type="ARBA" id="ARBA00049515"/>
    </source>
</evidence>
<proteinExistence type="inferred from homology"/>
<dbReference type="Gene3D" id="3.30.980.10">
    <property type="entry name" value="Threonyl-trna Synthetase, Chain A, domain 2"/>
    <property type="match status" value="1"/>
</dbReference>
<comment type="caution">
    <text evidence="14">Lacks conserved residue(s) required for the propagation of feature annotation.</text>
</comment>
<evidence type="ECO:0000256" key="14">
    <source>
        <dbReference type="HAMAP-Rule" id="MF_00184"/>
    </source>
</evidence>
<keyword evidence="12 14" id="KW-0030">Aminoacyl-tRNA synthetase</keyword>
<feature type="binding site" evidence="14">
    <location>
        <position position="392"/>
    </location>
    <ligand>
        <name>Zn(2+)</name>
        <dbReference type="ChEBI" id="CHEBI:29105"/>
        <note>catalytic</note>
    </ligand>
</feature>
<evidence type="ECO:0000256" key="7">
    <source>
        <dbReference type="ARBA" id="ARBA00022741"/>
    </source>
</evidence>
<feature type="domain" description="TGS" evidence="16">
    <location>
        <begin position="1"/>
        <end position="64"/>
    </location>
</feature>
<dbReference type="AlphaFoldDB" id="W6R9Z6"/>
<dbReference type="EC" id="6.1.1.3" evidence="14"/>
<organism evidence="17 18">
    <name type="scientific">Rhizobium favelukesii</name>
    <dbReference type="NCBI Taxonomy" id="348824"/>
    <lineage>
        <taxon>Bacteria</taxon>
        <taxon>Pseudomonadati</taxon>
        <taxon>Pseudomonadota</taxon>
        <taxon>Alphaproteobacteria</taxon>
        <taxon>Hyphomicrobiales</taxon>
        <taxon>Rhizobiaceae</taxon>
        <taxon>Rhizobium/Agrobacterium group</taxon>
        <taxon>Rhizobium</taxon>
    </lineage>
</organism>
<protein>
    <recommendedName>
        <fullName evidence="14">Threonine--tRNA ligase</fullName>
        <ecNumber evidence="14">6.1.1.3</ecNumber>
    </recommendedName>
    <alternativeName>
        <fullName evidence="14">Threonyl-tRNA synthetase</fullName>
        <shortName evidence="14">ThrRS</shortName>
    </alternativeName>
</protein>
<comment type="similarity">
    <text evidence="1 14">Belongs to the class-II aminoacyl-tRNA synthetase family.</text>
</comment>
<keyword evidence="4 14" id="KW-0820">tRNA-binding</keyword>
<dbReference type="InterPro" id="IPR002314">
    <property type="entry name" value="aa-tRNA-synt_IIb"/>
</dbReference>
<reference evidence="17" key="1">
    <citation type="submission" date="2013-11" db="EMBL/GenBank/DDBJ databases">
        <title>Draft genome sequence of the broad-host-range Rhizobium sp. LPU83 strain, a member of the low-genetic diversity Oregon-like Rhizobium sp. group.</title>
        <authorList>
            <person name="Wibberg D."/>
            <person name="Puehler A."/>
            <person name="Schlueter A."/>
        </authorList>
    </citation>
    <scope>NUCLEOTIDE SEQUENCE [LARGE SCALE GENOMIC DNA]</scope>
    <source>
        <strain evidence="17">LPU83</strain>
    </source>
</reference>
<dbReference type="InterPro" id="IPR002320">
    <property type="entry name" value="Thr-tRNA-ligase_IIa"/>
</dbReference>
<keyword evidence="5 14" id="KW-0436">Ligase</keyword>
<dbReference type="FunFam" id="3.30.930.10:FF:000002">
    <property type="entry name" value="Threonine--tRNA ligase"/>
    <property type="match status" value="1"/>
</dbReference>
<dbReference type="InterPro" id="IPR018163">
    <property type="entry name" value="Thr/Ala-tRNA-synth_IIc_edit"/>
</dbReference>
<dbReference type="CDD" id="cd00771">
    <property type="entry name" value="ThrRS_core"/>
    <property type="match status" value="1"/>
</dbReference>
<dbReference type="Proteomes" id="UP000019443">
    <property type="component" value="Chromosome"/>
</dbReference>
<evidence type="ECO:0000256" key="1">
    <source>
        <dbReference type="ARBA" id="ARBA00008226"/>
    </source>
</evidence>
<keyword evidence="9 14" id="KW-0067">ATP-binding</keyword>
<dbReference type="PROSITE" id="PS50862">
    <property type="entry name" value="AA_TRNA_LIGASE_II"/>
    <property type="match status" value="1"/>
</dbReference>
<dbReference type="GO" id="GO:0005829">
    <property type="term" value="C:cytosol"/>
    <property type="evidence" value="ECO:0007669"/>
    <property type="project" value="TreeGrafter"/>
</dbReference>
<feature type="binding site" evidence="14">
    <location>
        <position position="523"/>
    </location>
    <ligand>
        <name>Zn(2+)</name>
        <dbReference type="ChEBI" id="CHEBI:29105"/>
        <note>catalytic</note>
    </ligand>
</feature>
<feature type="domain" description="Aminoacyl-transfer RNA synthetases class-II family profile" evidence="15">
    <location>
        <begin position="264"/>
        <end position="546"/>
    </location>
</feature>
<evidence type="ECO:0000313" key="18">
    <source>
        <dbReference type="Proteomes" id="UP000019443"/>
    </source>
</evidence>
<dbReference type="GO" id="GO:0000049">
    <property type="term" value="F:tRNA binding"/>
    <property type="evidence" value="ECO:0007669"/>
    <property type="project" value="UniProtKB-KW"/>
</dbReference>
<dbReference type="InterPro" id="IPR033728">
    <property type="entry name" value="ThrRS_core"/>
</dbReference>
<evidence type="ECO:0000256" key="6">
    <source>
        <dbReference type="ARBA" id="ARBA00022723"/>
    </source>
</evidence>
<name>W6R9Z6_9HYPH</name>
<dbReference type="HOGENOM" id="CLU_008554_0_1_5"/>
<evidence type="ECO:0000256" key="12">
    <source>
        <dbReference type="ARBA" id="ARBA00023146"/>
    </source>
</evidence>
<gene>
    <name evidence="14 17" type="primary">thrS</name>
    <name evidence="17" type="ORF">LPU83_2401</name>
</gene>
<dbReference type="InterPro" id="IPR004095">
    <property type="entry name" value="TGS"/>
</dbReference>
<dbReference type="SUPFAM" id="SSF52954">
    <property type="entry name" value="Class II aaRS ABD-related"/>
    <property type="match status" value="1"/>
</dbReference>
<evidence type="ECO:0000256" key="3">
    <source>
        <dbReference type="ARBA" id="ARBA00022490"/>
    </source>
</evidence>
<dbReference type="SUPFAM" id="SSF55186">
    <property type="entry name" value="ThrRS/AlaRS common domain"/>
    <property type="match status" value="1"/>
</dbReference>
<dbReference type="Pfam" id="PF02824">
    <property type="entry name" value="TGS"/>
    <property type="match status" value="1"/>
</dbReference>
<dbReference type="PROSITE" id="PS51880">
    <property type="entry name" value="TGS"/>
    <property type="match status" value="1"/>
</dbReference>
<comment type="catalytic activity">
    <reaction evidence="13 14">
        <text>tRNA(Thr) + L-threonine + ATP = L-threonyl-tRNA(Thr) + AMP + diphosphate + H(+)</text>
        <dbReference type="Rhea" id="RHEA:24624"/>
        <dbReference type="Rhea" id="RHEA-COMP:9670"/>
        <dbReference type="Rhea" id="RHEA-COMP:9704"/>
        <dbReference type="ChEBI" id="CHEBI:15378"/>
        <dbReference type="ChEBI" id="CHEBI:30616"/>
        <dbReference type="ChEBI" id="CHEBI:33019"/>
        <dbReference type="ChEBI" id="CHEBI:57926"/>
        <dbReference type="ChEBI" id="CHEBI:78442"/>
        <dbReference type="ChEBI" id="CHEBI:78534"/>
        <dbReference type="ChEBI" id="CHEBI:456215"/>
        <dbReference type="EC" id="6.1.1.3"/>
    </reaction>
</comment>
<dbReference type="SUPFAM" id="SSF81271">
    <property type="entry name" value="TGS-like"/>
    <property type="match status" value="1"/>
</dbReference>
<dbReference type="PATRIC" id="fig|348824.6.peg.2588"/>
<dbReference type="InterPro" id="IPR045864">
    <property type="entry name" value="aa-tRNA-synth_II/BPL/LPL"/>
</dbReference>
<evidence type="ECO:0000256" key="10">
    <source>
        <dbReference type="ARBA" id="ARBA00022884"/>
    </source>
</evidence>
<dbReference type="NCBIfam" id="TIGR00418">
    <property type="entry name" value="thrS"/>
    <property type="match status" value="1"/>
</dbReference>
<dbReference type="InterPro" id="IPR047246">
    <property type="entry name" value="ThrRS_anticodon"/>
</dbReference>
<dbReference type="InterPro" id="IPR006195">
    <property type="entry name" value="aa-tRNA-synth_II"/>
</dbReference>
<accession>W6R9Z6</accession>
<keyword evidence="6 14" id="KW-0479">Metal-binding</keyword>
<comment type="cofactor">
    <cofactor evidence="14">
        <name>Zn(2+)</name>
        <dbReference type="ChEBI" id="CHEBI:29105"/>
    </cofactor>
    <text evidence="14">Binds 1 zinc ion per subunit.</text>
</comment>
<dbReference type="InterPro" id="IPR012947">
    <property type="entry name" value="tRNA_SAD"/>
</dbReference>
<dbReference type="Gene3D" id="3.10.20.30">
    <property type="match status" value="1"/>
</dbReference>
<comment type="subcellular location">
    <subcellularLocation>
        <location evidence="14">Cytoplasm</location>
    </subcellularLocation>
</comment>
<dbReference type="GO" id="GO:0005524">
    <property type="term" value="F:ATP binding"/>
    <property type="evidence" value="ECO:0007669"/>
    <property type="project" value="UniProtKB-UniRule"/>
</dbReference>
<dbReference type="InterPro" id="IPR012676">
    <property type="entry name" value="TGS-like"/>
</dbReference>
<evidence type="ECO:0000256" key="11">
    <source>
        <dbReference type="ARBA" id="ARBA00022917"/>
    </source>
</evidence>
<keyword evidence="7 14" id="KW-0547">Nucleotide-binding</keyword>
<comment type="subunit">
    <text evidence="2 14">Homodimer.</text>
</comment>
<evidence type="ECO:0000259" key="15">
    <source>
        <dbReference type="PROSITE" id="PS50862"/>
    </source>
</evidence>
<evidence type="ECO:0000256" key="2">
    <source>
        <dbReference type="ARBA" id="ARBA00011738"/>
    </source>
</evidence>
<keyword evidence="18" id="KW-1185">Reference proteome</keyword>
<dbReference type="eggNOG" id="COG0441">
    <property type="taxonomic scope" value="Bacteria"/>
</dbReference>
<keyword evidence="8 14" id="KW-0862">Zinc</keyword>
<evidence type="ECO:0000256" key="9">
    <source>
        <dbReference type="ARBA" id="ARBA00022840"/>
    </source>
</evidence>
<dbReference type="PANTHER" id="PTHR11451">
    <property type="entry name" value="THREONINE-TRNA LIGASE"/>
    <property type="match status" value="1"/>
</dbReference>
<dbReference type="GO" id="GO:0004829">
    <property type="term" value="F:threonine-tRNA ligase activity"/>
    <property type="evidence" value="ECO:0007669"/>
    <property type="project" value="UniProtKB-UniRule"/>
</dbReference>
<dbReference type="InterPro" id="IPR004154">
    <property type="entry name" value="Anticodon-bd"/>
</dbReference>
<dbReference type="InterPro" id="IPR036621">
    <property type="entry name" value="Anticodon-bd_dom_sf"/>
</dbReference>
<dbReference type="Pfam" id="PF07973">
    <property type="entry name" value="tRNA_SAD"/>
    <property type="match status" value="1"/>
</dbReference>
<dbReference type="InterPro" id="IPR012675">
    <property type="entry name" value="Beta-grasp_dom_sf"/>
</dbReference>
<dbReference type="GO" id="GO:0006435">
    <property type="term" value="P:threonyl-tRNA aminoacylation"/>
    <property type="evidence" value="ECO:0007669"/>
    <property type="project" value="UniProtKB-UniRule"/>
</dbReference>
<keyword evidence="11 14" id="KW-0648">Protein biosynthesis</keyword>
<dbReference type="Gene3D" id="3.30.930.10">
    <property type="entry name" value="Bira Bifunctional Protein, Domain 2"/>
    <property type="match status" value="1"/>
</dbReference>
<evidence type="ECO:0000256" key="4">
    <source>
        <dbReference type="ARBA" id="ARBA00022555"/>
    </source>
</evidence>
<dbReference type="HAMAP" id="MF_00184">
    <property type="entry name" value="Thr_tRNA_synth"/>
    <property type="match status" value="1"/>
</dbReference>
<dbReference type="SMART" id="SM00863">
    <property type="entry name" value="tRNA_SAD"/>
    <property type="match status" value="1"/>
</dbReference>
<dbReference type="FunFam" id="3.30.54.20:FF:000002">
    <property type="entry name" value="Threonine--tRNA ligase"/>
    <property type="match status" value="1"/>
</dbReference>
<dbReference type="EMBL" id="HG916852">
    <property type="protein sequence ID" value="CDM58057.1"/>
    <property type="molecule type" value="Genomic_DNA"/>
</dbReference>
<evidence type="ECO:0000256" key="5">
    <source>
        <dbReference type="ARBA" id="ARBA00022598"/>
    </source>
</evidence>
<dbReference type="CDD" id="cd00860">
    <property type="entry name" value="ThrRS_anticodon"/>
    <property type="match status" value="1"/>
</dbReference>
<dbReference type="PRINTS" id="PR01047">
    <property type="entry name" value="TRNASYNTHTHR"/>
</dbReference>
<dbReference type="Gene3D" id="3.40.50.800">
    <property type="entry name" value="Anticodon-binding domain"/>
    <property type="match status" value="1"/>
</dbReference>
<dbReference type="SUPFAM" id="SSF55681">
    <property type="entry name" value="Class II aaRS and biotin synthetases"/>
    <property type="match status" value="1"/>
</dbReference>
<feature type="binding site" evidence="14">
    <location>
        <position position="341"/>
    </location>
    <ligand>
        <name>Zn(2+)</name>
        <dbReference type="ChEBI" id="CHEBI:29105"/>
        <note>catalytic</note>
    </ligand>
</feature>
<dbReference type="RefSeq" id="WP_024314809.1">
    <property type="nucleotide sequence ID" value="NZ_ATTO01000015.1"/>
</dbReference>
<dbReference type="KEGG" id="rhl:LPU83_2401"/>
<dbReference type="GO" id="GO:0046872">
    <property type="term" value="F:metal ion binding"/>
    <property type="evidence" value="ECO:0007669"/>
    <property type="project" value="UniProtKB-KW"/>
</dbReference>
<sequence>MSQSISLTFPDGSVRNYDVGATGKDVAESISKSLAKKAVAIAIDGQVHDLSDPVTAGTIEIITRTDGRALELIRHDAAHVMAEAVQELWPGTQVTIGPVIENGFYYDFAKNEPFTPDDLPKIEKKMKEIIARNAPFTKEVWSREKAKEVFAAKGESYKVELVDAIPKGQDLKIYYQGDWFDLCRGPHMASTGQIGTAFKLMKVAGAYWRGDSSNPMLTRIYGTAFAEQADLDNYLHVLAEAEKRDHRRLGREMDLFHFQEEGPGVVFWHGKGWRMFQTLVAYMRRRLAEDYQEVNAPQVLDKSLWETSGHWGWYRDNMFKVTVAGDDTDDDRVFALKPMNCPGHVQIFKHGLKSYRELPIRLAEFGTVHRYEPSGALHGLMRVRGFTQDDAHIFCTDEQMAAECLKINDLILSVYKDFGFDEIAIKLSTRPEKRVGSDELWDRAESVMTEVLETIQQQSNNIKTGILPGEGAFYGPKFEYTLKDAIGREWQCGTTQVDFNLPERFGAFYIDSNSEKTQPVMIHRAICGSMERFLGILIENFAGHLPLWVSPQQVVVATITSEADGYGAEVAAALRDAGLTVETDFRNEKINYKIREHSVTKVPVIIVCGKKEAEERTVNIRRLGSPEQTAMSLDEAIASLGLEATPPDVRRKADAKKAKAA</sequence>
<keyword evidence="10 14" id="KW-0694">RNA-binding</keyword>
<dbReference type="Pfam" id="PF03129">
    <property type="entry name" value="HGTP_anticodon"/>
    <property type="match status" value="1"/>
</dbReference>